<reference evidence="1" key="1">
    <citation type="submission" date="2016-05" db="EMBL/GenBank/DDBJ databases">
        <title>WGS assembly of Xenopus laevis.</title>
        <authorList>
            <person name="Session A."/>
            <person name="Uno Y."/>
            <person name="Kwon T."/>
            <person name="Chapman J."/>
            <person name="Toyoda A."/>
            <person name="Takahashi S."/>
            <person name="Fukui A."/>
            <person name="Hikosaka A."/>
            <person name="Putnam N."/>
            <person name="Stites J."/>
            <person name="Van Heeringen S."/>
            <person name="Quigley I."/>
            <person name="Heinz S."/>
            <person name="Hellsten U."/>
            <person name="Lyons J."/>
            <person name="Suzuki A."/>
            <person name="Kondo M."/>
            <person name="Ogino H."/>
            <person name="Ochi H."/>
            <person name="Bogdanovic O."/>
            <person name="Lister R."/>
            <person name="Georgiou G."/>
            <person name="Paranjpe S."/>
            <person name="Van Kruijsbergen I."/>
            <person name="Mozaffari S."/>
            <person name="Shu S."/>
            <person name="Schmutz J."/>
            <person name="Jenkins J."/>
            <person name="Grimwood J."/>
            <person name="Carlson J."/>
            <person name="Mitros T."/>
            <person name="Simakov O."/>
            <person name="Heald R."/>
            <person name="Miller K."/>
            <person name="Haudenschild C."/>
            <person name="Kuroki Y."/>
            <person name="Tanaka T."/>
            <person name="Michiue T."/>
            <person name="Watanabe M."/>
            <person name="Kinoshita T."/>
            <person name="Ohta Y."/>
            <person name="Mawaribuchi S."/>
            <person name="Suzuki Y."/>
            <person name="Haramoto Y."/>
            <person name="Yamamoto T."/>
            <person name="Takagi C."/>
            <person name="Kitzman J."/>
            <person name="Shendure J."/>
            <person name="Nakayama T."/>
            <person name="Izutsu Y."/>
            <person name="Robert J."/>
            <person name="Dichmann D."/>
            <person name="Flajnik M."/>
            <person name="Houston D."/>
            <person name="Marcotte E."/>
            <person name="Wallingford J."/>
            <person name="Ito Y."/>
            <person name="Asashima M."/>
            <person name="Ueno N."/>
            <person name="Matsuda Y."/>
            <person name="Jan Veenstra G."/>
            <person name="Fujiyama A."/>
            <person name="Harland R."/>
            <person name="Taira M."/>
            <person name="Rokhsar D.S."/>
        </authorList>
    </citation>
    <scope>NUCLEOTIDE SEQUENCE</scope>
    <source>
        <strain evidence="1">J</strain>
        <tissue evidence="1">Blood</tissue>
    </source>
</reference>
<sequence length="69" mass="7644">MNPDSTRGSKPTYSLSYIRAISILYQSHYLTSCSDFLSTPDITKGLSLRLDPIRALTPTPSAPHTHTYS</sequence>
<protein>
    <submittedName>
        <fullName evidence="1">Uncharacterized protein</fullName>
    </submittedName>
</protein>
<dbReference type="AlphaFoldDB" id="A0A974BNX3"/>
<gene>
    <name evidence="1" type="ORF">XELAEV_18002108mg</name>
</gene>
<accession>A0A974BNX3</accession>
<proteinExistence type="predicted"/>
<name>A0A974BNX3_XENLA</name>
<organism evidence="1">
    <name type="scientific">Xenopus laevis</name>
    <name type="common">African clawed frog</name>
    <dbReference type="NCBI Taxonomy" id="8355"/>
    <lineage>
        <taxon>Eukaryota</taxon>
        <taxon>Metazoa</taxon>
        <taxon>Chordata</taxon>
        <taxon>Craniata</taxon>
        <taxon>Vertebrata</taxon>
        <taxon>Euteleostomi</taxon>
        <taxon>Amphibia</taxon>
        <taxon>Batrachia</taxon>
        <taxon>Anura</taxon>
        <taxon>Pipoidea</taxon>
        <taxon>Pipidae</taxon>
        <taxon>Xenopodinae</taxon>
        <taxon>Xenopus</taxon>
        <taxon>Xenopus</taxon>
    </lineage>
</organism>
<dbReference type="Proteomes" id="UP000694892">
    <property type="component" value="Unassembled WGS sequence"/>
</dbReference>
<evidence type="ECO:0000313" key="1">
    <source>
        <dbReference type="EMBL" id="OCT55434.1"/>
    </source>
</evidence>
<dbReference type="EMBL" id="KV490802">
    <property type="protein sequence ID" value="OCT55434.1"/>
    <property type="molecule type" value="Genomic_DNA"/>
</dbReference>